<proteinExistence type="predicted"/>
<evidence type="ECO:0000313" key="6">
    <source>
        <dbReference type="EMBL" id="OPX43905.1"/>
    </source>
</evidence>
<keyword evidence="2" id="KW-0479">Metal-binding</keyword>
<dbReference type="OrthoDB" id="9804603at2"/>
<comment type="caution">
    <text evidence="6">The sequence shown here is derived from an EMBL/GenBank/DDBJ whole genome shotgun (WGS) entry which is preliminary data.</text>
</comment>
<evidence type="ECO:0000256" key="4">
    <source>
        <dbReference type="ARBA" id="ARBA00023014"/>
    </source>
</evidence>
<dbReference type="EMBL" id="MZGX01000013">
    <property type="protein sequence ID" value="OPX43905.1"/>
    <property type="molecule type" value="Genomic_DNA"/>
</dbReference>
<keyword evidence="1" id="KW-0004">4Fe-4S</keyword>
<dbReference type="Proteomes" id="UP000191554">
    <property type="component" value="Unassembled WGS sequence"/>
</dbReference>
<dbReference type="PROSITE" id="PS00198">
    <property type="entry name" value="4FE4S_FER_1"/>
    <property type="match status" value="1"/>
</dbReference>
<dbReference type="Pfam" id="PF13187">
    <property type="entry name" value="Fer4_9"/>
    <property type="match status" value="1"/>
</dbReference>
<protein>
    <submittedName>
        <fullName evidence="6">Ferredoxin-2</fullName>
    </submittedName>
</protein>
<gene>
    <name evidence="6" type="ORF">CLHUN_21480</name>
</gene>
<name>A0A1V4SKC4_RUMHU</name>
<dbReference type="InterPro" id="IPR017900">
    <property type="entry name" value="4Fe4S_Fe_S_CS"/>
</dbReference>
<reference evidence="6 7" key="1">
    <citation type="submission" date="2017-03" db="EMBL/GenBank/DDBJ databases">
        <title>Genome sequence of Clostridium hungatei DSM 14427.</title>
        <authorList>
            <person name="Poehlein A."/>
            <person name="Daniel R."/>
        </authorList>
    </citation>
    <scope>NUCLEOTIDE SEQUENCE [LARGE SCALE GENOMIC DNA]</scope>
    <source>
        <strain evidence="6 7">DSM 14427</strain>
    </source>
</reference>
<dbReference type="InterPro" id="IPR050572">
    <property type="entry name" value="Fe-S_Ferredoxin"/>
</dbReference>
<organism evidence="6 7">
    <name type="scientific">Ruminiclostridium hungatei</name>
    <name type="common">Clostridium hungatei</name>
    <dbReference type="NCBI Taxonomy" id="48256"/>
    <lineage>
        <taxon>Bacteria</taxon>
        <taxon>Bacillati</taxon>
        <taxon>Bacillota</taxon>
        <taxon>Clostridia</taxon>
        <taxon>Eubacteriales</taxon>
        <taxon>Oscillospiraceae</taxon>
        <taxon>Ruminiclostridium</taxon>
    </lineage>
</organism>
<dbReference type="PANTHER" id="PTHR43687:SF4">
    <property type="entry name" value="BLR5484 PROTEIN"/>
    <property type="match status" value="1"/>
</dbReference>
<keyword evidence="4" id="KW-0411">Iron-sulfur</keyword>
<evidence type="ECO:0000256" key="2">
    <source>
        <dbReference type="ARBA" id="ARBA00022723"/>
    </source>
</evidence>
<keyword evidence="7" id="KW-1185">Reference proteome</keyword>
<dbReference type="NCBIfam" id="NF040864">
    <property type="entry name" value="HgcB_ferredoxin"/>
    <property type="match status" value="1"/>
</dbReference>
<accession>A0A1V4SKC4</accession>
<feature type="domain" description="4Fe-4S ferredoxin-type" evidence="5">
    <location>
        <begin position="10"/>
        <end position="38"/>
    </location>
</feature>
<evidence type="ECO:0000259" key="5">
    <source>
        <dbReference type="PROSITE" id="PS51379"/>
    </source>
</evidence>
<dbReference type="Gene3D" id="3.30.70.20">
    <property type="match status" value="1"/>
</dbReference>
<dbReference type="SUPFAM" id="SSF54862">
    <property type="entry name" value="4Fe-4S ferredoxins"/>
    <property type="match status" value="1"/>
</dbReference>
<dbReference type="InterPro" id="IPR017896">
    <property type="entry name" value="4Fe4S_Fe-S-bd"/>
</dbReference>
<dbReference type="STRING" id="48256.CLHUN_21480"/>
<dbReference type="GO" id="GO:0046872">
    <property type="term" value="F:metal ion binding"/>
    <property type="evidence" value="ECO:0007669"/>
    <property type="project" value="UniProtKB-KW"/>
</dbReference>
<dbReference type="PANTHER" id="PTHR43687">
    <property type="entry name" value="ADENYLYLSULFATE REDUCTASE, BETA SUBUNIT"/>
    <property type="match status" value="1"/>
</dbReference>
<dbReference type="AlphaFoldDB" id="A0A1V4SKC4"/>
<dbReference type="RefSeq" id="WP_080064583.1">
    <property type="nucleotide sequence ID" value="NZ_MZGX01000013.1"/>
</dbReference>
<feature type="domain" description="4Fe-4S ferredoxin-type" evidence="5">
    <location>
        <begin position="39"/>
        <end position="69"/>
    </location>
</feature>
<evidence type="ECO:0000313" key="7">
    <source>
        <dbReference type="Proteomes" id="UP000191554"/>
    </source>
</evidence>
<sequence length="99" mass="10690">MRYKYLKNVTTLCLSAEKCICCGRCTEVCPHGVFGIHDKKARIKDKDWCMGCGACAINCPVKAIDVDVGVGCAAAVIIGWLTRSEPSCDFQASENAAKK</sequence>
<evidence type="ECO:0000256" key="3">
    <source>
        <dbReference type="ARBA" id="ARBA00023004"/>
    </source>
</evidence>
<dbReference type="PROSITE" id="PS51379">
    <property type="entry name" value="4FE4S_FER_2"/>
    <property type="match status" value="2"/>
</dbReference>
<dbReference type="GO" id="GO:0051539">
    <property type="term" value="F:4 iron, 4 sulfur cluster binding"/>
    <property type="evidence" value="ECO:0007669"/>
    <property type="project" value="UniProtKB-KW"/>
</dbReference>
<keyword evidence="3" id="KW-0408">Iron</keyword>
<evidence type="ECO:0000256" key="1">
    <source>
        <dbReference type="ARBA" id="ARBA00022485"/>
    </source>
</evidence>